<comment type="caution">
    <text evidence="3">The sequence shown here is derived from an EMBL/GenBank/DDBJ whole genome shotgun (WGS) entry which is preliminary data.</text>
</comment>
<proteinExistence type="predicted"/>
<keyword evidence="4" id="KW-1185">Reference proteome</keyword>
<evidence type="ECO:0000259" key="2">
    <source>
        <dbReference type="SMART" id="SM00867"/>
    </source>
</evidence>
<organism evidence="3 4">
    <name type="scientific">Fertoeibacter niger</name>
    <dbReference type="NCBI Taxonomy" id="2656921"/>
    <lineage>
        <taxon>Bacteria</taxon>
        <taxon>Pseudomonadati</taxon>
        <taxon>Pseudomonadota</taxon>
        <taxon>Alphaproteobacteria</taxon>
        <taxon>Rhodobacterales</taxon>
        <taxon>Paracoccaceae</taxon>
        <taxon>Fertoeibacter</taxon>
    </lineage>
</organism>
<protein>
    <submittedName>
        <fullName evidence="3">Polyisoprenoid-binding protein</fullName>
    </submittedName>
</protein>
<evidence type="ECO:0000256" key="1">
    <source>
        <dbReference type="SAM" id="SignalP"/>
    </source>
</evidence>
<evidence type="ECO:0000313" key="3">
    <source>
        <dbReference type="EMBL" id="NUB44696.1"/>
    </source>
</evidence>
<dbReference type="EMBL" id="WHUT02000005">
    <property type="protein sequence ID" value="NUB44696.1"/>
    <property type="molecule type" value="Genomic_DNA"/>
</dbReference>
<dbReference type="Proteomes" id="UP000484076">
    <property type="component" value="Unassembled WGS sequence"/>
</dbReference>
<feature type="domain" description="Lipid/polyisoprenoid-binding YceI-like" evidence="2">
    <location>
        <begin position="36"/>
        <end position="211"/>
    </location>
</feature>
<evidence type="ECO:0000313" key="4">
    <source>
        <dbReference type="Proteomes" id="UP000484076"/>
    </source>
</evidence>
<gene>
    <name evidence="3" type="ORF">GEU84_009905</name>
</gene>
<sequence length="220" mass="22835">MEADVIGRTIAMLALLAGMGAQPAIAQGASDAPAGNYALDLAHGRLLFRVNHLGFSRYTALFTRFDAALVFDPAAPESMSVTATVDTASLETHYPDASFDFNAILTGPDFLDAAAFPQITFASTAVKQTGPQTADVTGDLTLRGVTKPVTLNVTFNGGYAGHPLDAGARIGFSAEGSLLRSDFGLTAGIPAPGTTMGVGDRVEVMIEAEFLNPDAPKVLE</sequence>
<accession>A0A8X8H083</accession>
<dbReference type="SUPFAM" id="SSF101874">
    <property type="entry name" value="YceI-like"/>
    <property type="match status" value="1"/>
</dbReference>
<dbReference type="PANTHER" id="PTHR34406:SF1">
    <property type="entry name" value="PROTEIN YCEI"/>
    <property type="match status" value="1"/>
</dbReference>
<feature type="chain" id="PRO_5036455836" evidence="1">
    <location>
        <begin position="27"/>
        <end position="220"/>
    </location>
</feature>
<keyword evidence="1" id="KW-0732">Signal</keyword>
<dbReference type="Pfam" id="PF04264">
    <property type="entry name" value="YceI"/>
    <property type="match status" value="1"/>
</dbReference>
<dbReference type="SMART" id="SM00867">
    <property type="entry name" value="YceI"/>
    <property type="match status" value="1"/>
</dbReference>
<dbReference type="InterPro" id="IPR036761">
    <property type="entry name" value="TTHA0802/YceI-like_sf"/>
</dbReference>
<dbReference type="PANTHER" id="PTHR34406">
    <property type="entry name" value="PROTEIN YCEI"/>
    <property type="match status" value="1"/>
</dbReference>
<dbReference type="InterPro" id="IPR007372">
    <property type="entry name" value="Lipid/polyisoprenoid-bd_YceI"/>
</dbReference>
<dbReference type="Gene3D" id="2.40.128.110">
    <property type="entry name" value="Lipid/polyisoprenoid-binding, YceI-like"/>
    <property type="match status" value="1"/>
</dbReference>
<reference evidence="3" key="1">
    <citation type="submission" date="2020-05" db="EMBL/GenBank/DDBJ databases">
        <title>Fertoebacter nigrum gen. nov., sp. nov., a new member of the family Rhodobacteraceae.</title>
        <authorList>
            <person name="Szuroczki S."/>
            <person name="Abbaszade G."/>
            <person name="Buni D."/>
            <person name="Schumann P."/>
            <person name="Toth E."/>
        </authorList>
    </citation>
    <scope>NUCLEOTIDE SEQUENCE</scope>
    <source>
        <strain evidence="3">RG-N-1a</strain>
    </source>
</reference>
<name>A0A8X8H083_9RHOB</name>
<feature type="signal peptide" evidence="1">
    <location>
        <begin position="1"/>
        <end position="26"/>
    </location>
</feature>
<dbReference type="AlphaFoldDB" id="A0A8X8H083"/>